<gene>
    <name evidence="2" type="ORF">RJ640_016894</name>
</gene>
<sequence length="94" mass="10968">MLSKFRYRYLVSLIGYYDEHNEMILVHEYMPRGNFAEHLHRTGKNYSVSLLWLRRLRICIGATCGLDYVHTGMGIQLDRAGKENRHVPVWGGDA</sequence>
<dbReference type="InterPro" id="IPR011009">
    <property type="entry name" value="Kinase-like_dom_sf"/>
</dbReference>
<reference evidence="2" key="1">
    <citation type="submission" date="2022-12" db="EMBL/GenBank/DDBJ databases">
        <title>Draft genome assemblies for two species of Escallonia (Escalloniales).</title>
        <authorList>
            <person name="Chanderbali A."/>
            <person name="Dervinis C."/>
            <person name="Anghel I."/>
            <person name="Soltis D."/>
            <person name="Soltis P."/>
            <person name="Zapata F."/>
        </authorList>
    </citation>
    <scope>NUCLEOTIDE SEQUENCE</scope>
    <source>
        <strain evidence="2">UCBG92.1500</strain>
        <tissue evidence="2">Leaf</tissue>
    </source>
</reference>
<name>A0AA88UK06_9ASTE</name>
<dbReference type="InterPro" id="IPR001245">
    <property type="entry name" value="Ser-Thr/Tyr_kinase_cat_dom"/>
</dbReference>
<dbReference type="InterPro" id="IPR045272">
    <property type="entry name" value="ANXUR1/2-like"/>
</dbReference>
<protein>
    <recommendedName>
        <fullName evidence="1">Serine-threonine/tyrosine-protein kinase catalytic domain-containing protein</fullName>
    </recommendedName>
</protein>
<dbReference type="Gene3D" id="1.10.510.10">
    <property type="entry name" value="Transferase(Phosphotransferase) domain 1"/>
    <property type="match status" value="1"/>
</dbReference>
<feature type="domain" description="Serine-threonine/tyrosine-protein kinase catalytic" evidence="1">
    <location>
        <begin position="1"/>
        <end position="71"/>
    </location>
</feature>
<dbReference type="Pfam" id="PF07714">
    <property type="entry name" value="PK_Tyr_Ser-Thr"/>
    <property type="match status" value="1"/>
</dbReference>
<accession>A0AA88UK06</accession>
<dbReference type="PANTHER" id="PTHR27003">
    <property type="entry name" value="OS07G0166700 PROTEIN"/>
    <property type="match status" value="1"/>
</dbReference>
<dbReference type="EMBL" id="JAVXUO010001224">
    <property type="protein sequence ID" value="KAK2984508.1"/>
    <property type="molecule type" value="Genomic_DNA"/>
</dbReference>
<keyword evidence="3" id="KW-1185">Reference proteome</keyword>
<evidence type="ECO:0000313" key="2">
    <source>
        <dbReference type="EMBL" id="KAK2984508.1"/>
    </source>
</evidence>
<comment type="caution">
    <text evidence="2">The sequence shown here is derived from an EMBL/GenBank/DDBJ whole genome shotgun (WGS) entry which is preliminary data.</text>
</comment>
<dbReference type="GO" id="GO:0005886">
    <property type="term" value="C:plasma membrane"/>
    <property type="evidence" value="ECO:0007669"/>
    <property type="project" value="TreeGrafter"/>
</dbReference>
<dbReference type="GO" id="GO:0004714">
    <property type="term" value="F:transmembrane receptor protein tyrosine kinase activity"/>
    <property type="evidence" value="ECO:0007669"/>
    <property type="project" value="InterPro"/>
</dbReference>
<dbReference type="AlphaFoldDB" id="A0AA88UK06"/>
<evidence type="ECO:0000259" key="1">
    <source>
        <dbReference type="Pfam" id="PF07714"/>
    </source>
</evidence>
<dbReference type="SUPFAM" id="SSF56112">
    <property type="entry name" value="Protein kinase-like (PK-like)"/>
    <property type="match status" value="1"/>
</dbReference>
<dbReference type="Proteomes" id="UP001187471">
    <property type="component" value="Unassembled WGS sequence"/>
</dbReference>
<dbReference type="PANTHER" id="PTHR27003:SF467">
    <property type="entry name" value="PROTEIN KINASE DOMAIN-CONTAINING PROTEIN"/>
    <property type="match status" value="1"/>
</dbReference>
<organism evidence="2 3">
    <name type="scientific">Escallonia rubra</name>
    <dbReference type="NCBI Taxonomy" id="112253"/>
    <lineage>
        <taxon>Eukaryota</taxon>
        <taxon>Viridiplantae</taxon>
        <taxon>Streptophyta</taxon>
        <taxon>Embryophyta</taxon>
        <taxon>Tracheophyta</taxon>
        <taxon>Spermatophyta</taxon>
        <taxon>Magnoliopsida</taxon>
        <taxon>eudicotyledons</taxon>
        <taxon>Gunneridae</taxon>
        <taxon>Pentapetalae</taxon>
        <taxon>asterids</taxon>
        <taxon>campanulids</taxon>
        <taxon>Escalloniales</taxon>
        <taxon>Escalloniaceae</taxon>
        <taxon>Escallonia</taxon>
    </lineage>
</organism>
<proteinExistence type="predicted"/>
<evidence type="ECO:0000313" key="3">
    <source>
        <dbReference type="Proteomes" id="UP001187471"/>
    </source>
</evidence>
<dbReference type="GO" id="GO:0009506">
    <property type="term" value="C:plasmodesma"/>
    <property type="evidence" value="ECO:0007669"/>
    <property type="project" value="TreeGrafter"/>
</dbReference>